<protein>
    <recommendedName>
        <fullName evidence="6">Cytochrome c oxidase assembly factor 6</fullName>
    </recommendedName>
</protein>
<evidence type="ECO:0008006" key="6">
    <source>
        <dbReference type="Google" id="ProtNLM"/>
    </source>
</evidence>
<dbReference type="Pfam" id="PF02297">
    <property type="entry name" value="COX6B"/>
    <property type="match status" value="1"/>
</dbReference>
<gene>
    <name evidence="4" type="ORF">OSTQU699_LOCUS6616</name>
</gene>
<dbReference type="OrthoDB" id="16284at2759"/>
<organism evidence="4 5">
    <name type="scientific">Ostreobium quekettii</name>
    <dbReference type="NCBI Taxonomy" id="121088"/>
    <lineage>
        <taxon>Eukaryota</taxon>
        <taxon>Viridiplantae</taxon>
        <taxon>Chlorophyta</taxon>
        <taxon>core chlorophytes</taxon>
        <taxon>Ulvophyceae</taxon>
        <taxon>TCBD clade</taxon>
        <taxon>Bryopsidales</taxon>
        <taxon>Ostreobineae</taxon>
        <taxon>Ostreobiaceae</taxon>
        <taxon>Ostreobium</taxon>
    </lineage>
</organism>
<dbReference type="InterPro" id="IPR048280">
    <property type="entry name" value="COX6B-like"/>
</dbReference>
<evidence type="ECO:0000313" key="4">
    <source>
        <dbReference type="EMBL" id="CAD7701257.1"/>
    </source>
</evidence>
<keyword evidence="3" id="KW-1015">Disulfide bond</keyword>
<dbReference type="SUPFAM" id="SSF47694">
    <property type="entry name" value="Cytochrome c oxidase subunit h"/>
    <property type="match status" value="1"/>
</dbReference>
<keyword evidence="5" id="KW-1185">Reference proteome</keyword>
<proteinExistence type="predicted"/>
<dbReference type="EMBL" id="CAJHUC010001472">
    <property type="protein sequence ID" value="CAD7701257.1"/>
    <property type="molecule type" value="Genomic_DNA"/>
</dbReference>
<reference evidence="4" key="1">
    <citation type="submission" date="2020-12" db="EMBL/GenBank/DDBJ databases">
        <authorList>
            <person name="Iha C."/>
        </authorList>
    </citation>
    <scope>NUCLEOTIDE SEQUENCE</scope>
</reference>
<evidence type="ECO:0000256" key="1">
    <source>
        <dbReference type="ARBA" id="ARBA00004173"/>
    </source>
</evidence>
<keyword evidence="2" id="KW-0496">Mitochondrion</keyword>
<name>A0A8S1J1L5_9CHLO</name>
<dbReference type="PANTHER" id="PTHR47445">
    <property type="entry name" value="OS08G0441400 PROTEIN"/>
    <property type="match status" value="1"/>
</dbReference>
<dbReference type="PANTHER" id="PTHR47445:SF1">
    <property type="entry name" value="OS08G0441400 PROTEIN"/>
    <property type="match status" value="1"/>
</dbReference>
<dbReference type="AlphaFoldDB" id="A0A8S1J1L5"/>
<sequence length="106" mass="11697">MFRPSAKDSDPSVLRKARAACYAARDQYYACAEEAGTEVSPEVVPVACRKLRAAYEASCRRTWVEHFDSQRQKEVRLLRAINASIRASGDQAHGTLAGKPLGDRGE</sequence>
<dbReference type="Gene3D" id="1.10.10.140">
    <property type="entry name" value="Cytochrome c oxidase, subunit VIb"/>
    <property type="match status" value="1"/>
</dbReference>
<dbReference type="InterPro" id="IPR048282">
    <property type="entry name" value="COA6_pln"/>
</dbReference>
<evidence type="ECO:0000256" key="3">
    <source>
        <dbReference type="ARBA" id="ARBA00023157"/>
    </source>
</evidence>
<dbReference type="InterPro" id="IPR036549">
    <property type="entry name" value="CX6/COA6-like_sf"/>
</dbReference>
<accession>A0A8S1J1L5</accession>
<evidence type="ECO:0000256" key="2">
    <source>
        <dbReference type="ARBA" id="ARBA00023128"/>
    </source>
</evidence>
<dbReference type="GO" id="GO:0005739">
    <property type="term" value="C:mitochondrion"/>
    <property type="evidence" value="ECO:0007669"/>
    <property type="project" value="UniProtKB-SubCell"/>
</dbReference>
<comment type="subcellular location">
    <subcellularLocation>
        <location evidence="1">Mitochondrion</location>
    </subcellularLocation>
</comment>
<comment type="caution">
    <text evidence="4">The sequence shown here is derived from an EMBL/GenBank/DDBJ whole genome shotgun (WGS) entry which is preliminary data.</text>
</comment>
<evidence type="ECO:0000313" key="5">
    <source>
        <dbReference type="Proteomes" id="UP000708148"/>
    </source>
</evidence>
<dbReference type="Proteomes" id="UP000708148">
    <property type="component" value="Unassembled WGS sequence"/>
</dbReference>